<organism evidence="2 3">
    <name type="scientific">Pontibacillus salicampi</name>
    <dbReference type="NCBI Taxonomy" id="1449801"/>
    <lineage>
        <taxon>Bacteria</taxon>
        <taxon>Bacillati</taxon>
        <taxon>Bacillota</taxon>
        <taxon>Bacilli</taxon>
        <taxon>Bacillales</taxon>
        <taxon>Bacillaceae</taxon>
        <taxon>Pontibacillus</taxon>
    </lineage>
</organism>
<comment type="caution">
    <text evidence="2">The sequence shown here is derived from an EMBL/GenBank/DDBJ whole genome shotgun (WGS) entry which is preliminary data.</text>
</comment>
<name>A0ABV6LKH7_9BACI</name>
<evidence type="ECO:0000313" key="3">
    <source>
        <dbReference type="Proteomes" id="UP001589836"/>
    </source>
</evidence>
<dbReference type="Gene3D" id="3.10.450.50">
    <property type="match status" value="1"/>
</dbReference>
<protein>
    <submittedName>
        <fullName evidence="2">DUF4440 domain-containing protein</fullName>
    </submittedName>
</protein>
<dbReference type="Proteomes" id="UP001589836">
    <property type="component" value="Unassembled WGS sequence"/>
</dbReference>
<dbReference type="InterPro" id="IPR027843">
    <property type="entry name" value="DUF4440"/>
</dbReference>
<gene>
    <name evidence="2" type="ORF">ACFFGV_04730</name>
</gene>
<dbReference type="EMBL" id="JBHLTP010000003">
    <property type="protein sequence ID" value="MFC0522895.1"/>
    <property type="molecule type" value="Genomic_DNA"/>
</dbReference>
<evidence type="ECO:0000313" key="2">
    <source>
        <dbReference type="EMBL" id="MFC0522895.1"/>
    </source>
</evidence>
<dbReference type="InterPro" id="IPR032710">
    <property type="entry name" value="NTF2-like_dom_sf"/>
</dbReference>
<reference evidence="2 3" key="1">
    <citation type="submission" date="2024-09" db="EMBL/GenBank/DDBJ databases">
        <authorList>
            <person name="Sun Q."/>
            <person name="Mori K."/>
        </authorList>
    </citation>
    <scope>NUCLEOTIDE SEQUENCE [LARGE SCALE GENOMIC DNA]</scope>
    <source>
        <strain evidence="2 3">NCAIM B.02529</strain>
    </source>
</reference>
<evidence type="ECO:0000259" key="1">
    <source>
        <dbReference type="Pfam" id="PF14534"/>
    </source>
</evidence>
<dbReference type="RefSeq" id="WP_377345418.1">
    <property type="nucleotide sequence ID" value="NZ_JBHLTP010000003.1"/>
</dbReference>
<dbReference type="Pfam" id="PF14534">
    <property type="entry name" value="DUF4440"/>
    <property type="match status" value="1"/>
</dbReference>
<dbReference type="SUPFAM" id="SSF54427">
    <property type="entry name" value="NTF2-like"/>
    <property type="match status" value="1"/>
</dbReference>
<proteinExistence type="predicted"/>
<accession>A0ABV6LKH7</accession>
<sequence>MKDIQTTLNDYFNAWNQALQTKDGEFIRQYMSRSFVGYWAYSEVREPDPYYYDYDLHLVLKQMNDAEKSFHPLSIVERKGGQEAIVVGRETNVIKGEPFSAHCMFIWGREDEGWKLQREYIELES</sequence>
<feature type="domain" description="DUF4440" evidence="1">
    <location>
        <begin position="12"/>
        <end position="116"/>
    </location>
</feature>
<keyword evidence="3" id="KW-1185">Reference proteome</keyword>